<dbReference type="Pfam" id="PF21767">
    <property type="entry name" value="SCC3_C"/>
    <property type="match status" value="1"/>
</dbReference>
<reference evidence="3 4" key="1">
    <citation type="journal article" date="2012" name="PLoS ONE">
        <title>Sequence and analysis of the genome of the pathogenic yeast Candida orthopsilosis.</title>
        <authorList>
            <person name="Riccombeni A."/>
            <person name="Vidanes G."/>
            <person name="Proux-Wera E."/>
            <person name="Wolfe K.H."/>
            <person name="Butler G."/>
        </authorList>
    </citation>
    <scope>NUCLEOTIDE SEQUENCE [LARGE SCALE GENOMIC DNA]</scope>
    <source>
        <strain evidence="3 4">Co 90-125</strain>
    </source>
</reference>
<dbReference type="Proteomes" id="UP000005018">
    <property type="component" value="Chromosome 7"/>
</dbReference>
<protein>
    <submittedName>
        <fullName evidence="3">Irr1 cohesin complex subunit</fullName>
    </submittedName>
</protein>
<dbReference type="PANTHER" id="PTHR11199:SF0">
    <property type="entry name" value="LD34181P-RELATED"/>
    <property type="match status" value="1"/>
</dbReference>
<dbReference type="HOGENOM" id="CLU_008263_0_0_1"/>
<dbReference type="KEGG" id="cot:CORT_0G00690"/>
<dbReference type="OrthoDB" id="498590at2759"/>
<accession>H8X9U2</accession>
<dbReference type="GeneID" id="14541970"/>
<feature type="compositionally biased region" description="Low complexity" evidence="1">
    <location>
        <begin position="90"/>
        <end position="103"/>
    </location>
</feature>
<evidence type="ECO:0000313" key="4">
    <source>
        <dbReference type="Proteomes" id="UP000005018"/>
    </source>
</evidence>
<dbReference type="GO" id="GO:0007062">
    <property type="term" value="P:sister chromatid cohesion"/>
    <property type="evidence" value="ECO:0007669"/>
    <property type="project" value="UniProtKB-ARBA"/>
</dbReference>
<dbReference type="InterPro" id="IPR011989">
    <property type="entry name" value="ARM-like"/>
</dbReference>
<dbReference type="eggNOG" id="KOG2011">
    <property type="taxonomic scope" value="Eukaryota"/>
</dbReference>
<dbReference type="GO" id="GO:0005634">
    <property type="term" value="C:nucleus"/>
    <property type="evidence" value="ECO:0007669"/>
    <property type="project" value="TreeGrafter"/>
</dbReference>
<feature type="region of interest" description="Disordered" evidence="1">
    <location>
        <begin position="1053"/>
        <end position="1079"/>
    </location>
</feature>
<dbReference type="Gene3D" id="1.25.10.10">
    <property type="entry name" value="Leucine-rich Repeat Variant"/>
    <property type="match status" value="1"/>
</dbReference>
<dbReference type="Pfam" id="PF08514">
    <property type="entry name" value="STAG"/>
    <property type="match status" value="1"/>
</dbReference>
<organism evidence="3 4">
    <name type="scientific">Candida orthopsilosis (strain 90-125)</name>
    <name type="common">Yeast</name>
    <dbReference type="NCBI Taxonomy" id="1136231"/>
    <lineage>
        <taxon>Eukaryota</taxon>
        <taxon>Fungi</taxon>
        <taxon>Dikarya</taxon>
        <taxon>Ascomycota</taxon>
        <taxon>Saccharomycotina</taxon>
        <taxon>Pichiomycetes</taxon>
        <taxon>Debaryomycetaceae</taxon>
        <taxon>Candida/Lodderomyces clade</taxon>
        <taxon>Candida</taxon>
    </lineage>
</organism>
<dbReference type="GO" id="GO:0003682">
    <property type="term" value="F:chromatin binding"/>
    <property type="evidence" value="ECO:0007669"/>
    <property type="project" value="TreeGrafter"/>
</dbReference>
<dbReference type="EMBL" id="HE681725">
    <property type="protein sequence ID" value="CCG24758.1"/>
    <property type="molecule type" value="Genomic_DNA"/>
</dbReference>
<keyword evidence="4" id="KW-1185">Reference proteome</keyword>
<dbReference type="InterPro" id="IPR048610">
    <property type="entry name" value="SCC3_C"/>
</dbReference>
<feature type="domain" description="SCD" evidence="2">
    <location>
        <begin position="377"/>
        <end position="465"/>
    </location>
</feature>
<feature type="compositionally biased region" description="Acidic residues" evidence="1">
    <location>
        <begin position="1054"/>
        <end position="1071"/>
    </location>
</feature>
<dbReference type="GO" id="GO:0000785">
    <property type="term" value="C:chromatin"/>
    <property type="evidence" value="ECO:0007669"/>
    <property type="project" value="TreeGrafter"/>
</dbReference>
<dbReference type="RefSeq" id="XP_003870886.1">
    <property type="nucleotide sequence ID" value="XM_003870837.1"/>
</dbReference>
<dbReference type="InterPro" id="IPR016024">
    <property type="entry name" value="ARM-type_fold"/>
</dbReference>
<dbReference type="PROSITE" id="PS51425">
    <property type="entry name" value="SCD"/>
    <property type="match status" value="1"/>
</dbReference>
<feature type="region of interest" description="Disordered" evidence="1">
    <location>
        <begin position="36"/>
        <end position="144"/>
    </location>
</feature>
<proteinExistence type="predicted"/>
<dbReference type="AlphaFoldDB" id="H8X9U2"/>
<evidence type="ECO:0000259" key="2">
    <source>
        <dbReference type="PROSITE" id="PS51425"/>
    </source>
</evidence>
<dbReference type="InterPro" id="IPR020839">
    <property type="entry name" value="SCD"/>
</dbReference>
<dbReference type="InterPro" id="IPR013721">
    <property type="entry name" value="STAG"/>
</dbReference>
<dbReference type="InterPro" id="IPR039662">
    <property type="entry name" value="Cohesin_Scc3/SA"/>
</dbReference>
<dbReference type="GO" id="GO:0008278">
    <property type="term" value="C:cohesin complex"/>
    <property type="evidence" value="ECO:0007669"/>
    <property type="project" value="TreeGrafter"/>
</dbReference>
<name>H8X9U2_CANO9</name>
<dbReference type="PANTHER" id="PTHR11199">
    <property type="entry name" value="STROMAL ANTIGEN"/>
    <property type="match status" value="1"/>
</dbReference>
<evidence type="ECO:0000256" key="1">
    <source>
        <dbReference type="SAM" id="MobiDB-lite"/>
    </source>
</evidence>
<sequence length="1216" mass="141724">MWVSSNCLYFCFSLTTPNYETRGFCNTPTRGIVSTMSAATRRSTRSNRKTVHYDESSDVEQDQDAYIPSEQDKENAPNHVTKSSTKRKNSVTTTTTTTTNTTTSKKRRTSVTINHSRCLHQQQQQQPQSKRGRKGKGKKRQEDLEDDWEENYLYQALSSPEINVVDLAQEWVETYEEESISNTTDSTTITLLMNLILRSCGSFHLFQPHDLANLESATSTVEELTLAFGNQSTHKFPFKLVPVFKKNVLQFFQHIIEICHEKGLLYPPYTQHSEEEEDSSKQSPLMSYLITWMTSLTGSAIRALRFTSTEISMIIQLELSKIGKSITTNLSRLRKHLTKLADERSTKFKTITSTIANYESQLDTLNEYFDDLASVVVSQRYKDFDPQIRLIVVKYLIDTVIAYPSYFCQSQFLKYFGWLLSDPVNQVRNEITRDLLKLYRLNKNQEIVSGLTQFSTKFKSQFIAMCEVDVDANVRGNCCGILTEMIKMGFLDGKDKHSVIRAFPFGATTKLKLQTEFVKFIQMAMEENVNFVLEKNQLIFENDRYILRDHDVKDILSIKVLAQELSFLVEKEEPLEVIFESAAMSQLYFTKLRLFLDYLLTDIAELRKDKGVNDDEEEIEIEGQDPDLDQIKQLVQLDDLEKLTLLKAIHGIIKAVMMKKTNKQGGVSREEEEEVKSTIITQFIDYIPKLQIFCSKSNNRYKIFISAWQDLIDDKHNCIFNYYIKLDKIDSYESTIVSILQYFYEFSLVDEFQPFFEKLFNSRGLTESIKLEIQRIVDELVENTTIYLRDNQQEEEEQQEDIQNDSLIDMDHDFVLWTNRQKHVIKLCREVSILVQKIKLIGNYVNIANLEKIDDLIYQFNNRILNKFDLNVVLNQWKHNFILQLPKFTQAFIAIIELVFIIGGWKFEKIIDIPQQDQHQIDIELELEMVGDVVSNLIRYIDELKELNEGDHTPGDLGKLIDFKCQLIYQYINLMISFRLFYIKFQDDNDFKHFKVYFRSNKSVIMIKQDLQMELLEMFLIKEVKLANVLEIELDRDDEEGVHYEEYLEKELPVEEESTVFSENEDEDDDEKTQRHEKQQRLLKAKQEQLKQDEIWKLEKDLAVYSLKLISLVKLQLISNNVYQRLKKNAGQLGEVYYKLIEQEKVVENRYEDGEADVNANELTDLGIDVGVDTTIQGEVENAEVVNDNESGVADICNDGDKEQDVSMDLQLELDV</sequence>
<gene>
    <name evidence="3" type="ORF">CORT_0G00690</name>
</gene>
<evidence type="ECO:0000313" key="3">
    <source>
        <dbReference type="EMBL" id="CCG24758.1"/>
    </source>
</evidence>
<feature type="compositionally biased region" description="Basic residues" evidence="1">
    <location>
        <begin position="130"/>
        <end position="139"/>
    </location>
</feature>
<dbReference type="Pfam" id="PF21581">
    <property type="entry name" value="SCD"/>
    <property type="match status" value="1"/>
</dbReference>
<dbReference type="SUPFAM" id="SSF48371">
    <property type="entry name" value="ARM repeat"/>
    <property type="match status" value="1"/>
</dbReference>